<evidence type="ECO:0000259" key="13">
    <source>
        <dbReference type="Pfam" id="PF13733"/>
    </source>
</evidence>
<evidence type="ECO:0000256" key="4">
    <source>
        <dbReference type="ARBA" id="ARBA00022676"/>
    </source>
</evidence>
<dbReference type="InterPro" id="IPR027995">
    <property type="entry name" value="Galactosyl_T_N"/>
</dbReference>
<dbReference type="GO" id="GO:0016020">
    <property type="term" value="C:membrane"/>
    <property type="evidence" value="ECO:0007669"/>
    <property type="project" value="UniProtKB-SubCell"/>
</dbReference>
<keyword evidence="8 11" id="KW-1133">Transmembrane helix</keyword>
<dbReference type="SUPFAM" id="SSF53448">
    <property type="entry name" value="Nucleotide-diphospho-sugar transferases"/>
    <property type="match status" value="1"/>
</dbReference>
<evidence type="ECO:0000256" key="3">
    <source>
        <dbReference type="ARBA" id="ARBA00005735"/>
    </source>
</evidence>
<evidence type="ECO:0000256" key="6">
    <source>
        <dbReference type="ARBA" id="ARBA00022692"/>
    </source>
</evidence>
<evidence type="ECO:0000256" key="9">
    <source>
        <dbReference type="ARBA" id="ARBA00023136"/>
    </source>
</evidence>
<proteinExistence type="inferred from homology"/>
<evidence type="ECO:0000256" key="5">
    <source>
        <dbReference type="ARBA" id="ARBA00022679"/>
    </source>
</evidence>
<keyword evidence="10" id="KW-0325">Glycoprotein</keyword>
<dbReference type="EMBL" id="JAWDGP010003559">
    <property type="protein sequence ID" value="KAK3773143.1"/>
    <property type="molecule type" value="Genomic_DNA"/>
</dbReference>
<dbReference type="InterPro" id="IPR027791">
    <property type="entry name" value="Galactosyl_T_C"/>
</dbReference>
<dbReference type="GO" id="GO:0005794">
    <property type="term" value="C:Golgi apparatus"/>
    <property type="evidence" value="ECO:0007669"/>
    <property type="project" value="TreeGrafter"/>
</dbReference>
<protein>
    <recommendedName>
        <fullName evidence="16">Beta-1,4-N-acetylgalactosaminyltransferase bre-4</fullName>
    </recommendedName>
</protein>
<dbReference type="AlphaFoldDB" id="A0AAE1DKW1"/>
<reference evidence="14" key="1">
    <citation type="journal article" date="2023" name="G3 (Bethesda)">
        <title>A reference genome for the long-term kleptoplast-retaining sea slug Elysia crispata morphotype clarki.</title>
        <authorList>
            <person name="Eastman K.E."/>
            <person name="Pendleton A.L."/>
            <person name="Shaikh M.A."/>
            <person name="Suttiyut T."/>
            <person name="Ogas R."/>
            <person name="Tomko P."/>
            <person name="Gavelis G."/>
            <person name="Widhalm J.R."/>
            <person name="Wisecaver J.H."/>
        </authorList>
    </citation>
    <scope>NUCLEOTIDE SEQUENCE</scope>
    <source>
        <strain evidence="14">ECLA1</strain>
    </source>
</reference>
<dbReference type="Pfam" id="PF02709">
    <property type="entry name" value="Glyco_transf_7C"/>
    <property type="match status" value="1"/>
</dbReference>
<dbReference type="GO" id="GO:0008378">
    <property type="term" value="F:galactosyltransferase activity"/>
    <property type="evidence" value="ECO:0007669"/>
    <property type="project" value="TreeGrafter"/>
</dbReference>
<keyword evidence="7" id="KW-0735">Signal-anchor</keyword>
<keyword evidence="9 11" id="KW-0472">Membrane</keyword>
<evidence type="ECO:0000256" key="2">
    <source>
        <dbReference type="ARBA" id="ARBA00004922"/>
    </source>
</evidence>
<evidence type="ECO:0000256" key="10">
    <source>
        <dbReference type="ARBA" id="ARBA00023180"/>
    </source>
</evidence>
<accession>A0AAE1DKW1</accession>
<comment type="pathway">
    <text evidence="2">Protein modification; protein glycosylation.</text>
</comment>
<gene>
    <name evidence="14" type="ORF">RRG08_013730</name>
</gene>
<dbReference type="InterPro" id="IPR029044">
    <property type="entry name" value="Nucleotide-diphossugar_trans"/>
</dbReference>
<comment type="subcellular location">
    <subcellularLocation>
        <location evidence="1">Membrane</location>
        <topology evidence="1">Single-pass type II membrane protein</topology>
    </subcellularLocation>
</comment>
<comment type="caution">
    <text evidence="14">The sequence shown here is derived from an EMBL/GenBank/DDBJ whole genome shotgun (WGS) entry which is preliminary data.</text>
</comment>
<dbReference type="PRINTS" id="PR02050">
    <property type="entry name" value="B14GALTRFASE"/>
</dbReference>
<feature type="domain" description="Galactosyltransferase C-terminal" evidence="12">
    <location>
        <begin position="481"/>
        <end position="557"/>
    </location>
</feature>
<dbReference type="InterPro" id="IPR003859">
    <property type="entry name" value="Galactosyl_T"/>
</dbReference>
<comment type="similarity">
    <text evidence="3">Belongs to the glycosyltransferase 7 family.</text>
</comment>
<evidence type="ECO:0000256" key="1">
    <source>
        <dbReference type="ARBA" id="ARBA00004606"/>
    </source>
</evidence>
<dbReference type="Pfam" id="PF13733">
    <property type="entry name" value="Glyco_transf_7N"/>
    <property type="match status" value="1"/>
</dbReference>
<organism evidence="14 15">
    <name type="scientific">Elysia crispata</name>
    <name type="common">lettuce slug</name>
    <dbReference type="NCBI Taxonomy" id="231223"/>
    <lineage>
        <taxon>Eukaryota</taxon>
        <taxon>Metazoa</taxon>
        <taxon>Spiralia</taxon>
        <taxon>Lophotrochozoa</taxon>
        <taxon>Mollusca</taxon>
        <taxon>Gastropoda</taxon>
        <taxon>Heterobranchia</taxon>
        <taxon>Euthyneura</taxon>
        <taxon>Panpulmonata</taxon>
        <taxon>Sacoglossa</taxon>
        <taxon>Placobranchoidea</taxon>
        <taxon>Plakobranchidae</taxon>
        <taxon>Elysia</taxon>
    </lineage>
</organism>
<evidence type="ECO:0000256" key="7">
    <source>
        <dbReference type="ARBA" id="ARBA00022968"/>
    </source>
</evidence>
<feature type="domain" description="Galactosyltransferase N-terminal" evidence="13">
    <location>
        <begin position="344"/>
        <end position="476"/>
    </location>
</feature>
<keyword evidence="5" id="KW-0808">Transferase</keyword>
<evidence type="ECO:0000313" key="14">
    <source>
        <dbReference type="EMBL" id="KAK3773143.1"/>
    </source>
</evidence>
<keyword evidence="6 11" id="KW-0812">Transmembrane</keyword>
<dbReference type="Gene3D" id="3.90.550.10">
    <property type="entry name" value="Spore Coat Polysaccharide Biosynthesis Protein SpsA, Chain A"/>
    <property type="match status" value="1"/>
</dbReference>
<evidence type="ECO:0008006" key="16">
    <source>
        <dbReference type="Google" id="ProtNLM"/>
    </source>
</evidence>
<feature type="transmembrane region" description="Helical" evidence="11">
    <location>
        <begin position="9"/>
        <end position="31"/>
    </location>
</feature>
<sequence length="644" mass="74481">MRHSSGGSLCIRLSFFLILVAVTIINLATLFSTDPRHFQLQRDDKLLHHLSRGSFQEKPPHIRSKTGSEFQVIPRIRPLSEESRYNNIKFNQQFREELGNFRRKSMENGLVFDTAKTKVKIPTLDSYADLIQFERKSGNQVSSGKRSALAASKNVKNDSILYRRFTIRSMEKLPNIVEHDLGIEDHLVEKNSLYTKMSSSIEIKSLVTRKEAIDIEDISKDLNKANESYEANQGKKMQRDMTLLKKARFIDMKDKSSYHEIITKRDYKVLDSVSNATQLSPSLINPLISNHKKDTVSGSAKHDRALSKKNLKKWYVSHRESMESNKVESPLTFKDTTSRGNISCKEAPRKLIGRIRPIMKRIDSSQLQDTFPWLSKGGHYTPSSCTPREKTAIIFPFRDRHRHLHTLLLNLLPVLKRQDVDFTLFVIEQEKRTLFNRGLLFNVGFMEALKLGDFDCFIFHDVDLIPLFDTNFYHCNESPTHFLGGVDKFKYGLSYKDLFGGVVSFTRSQYKRINGASNMYFGWGAEDDDMRIRIRQKNMEIVRTDKSVGLYDMIKHHREESNPTNPIRSWLLSSGAKRLAVDGLNTLEYQRISVQILPLYTWIKVQVDAYQTVMKSKFFTKDAEHKKMLDAFLPTIQRQKNIDG</sequence>
<keyword evidence="4" id="KW-0328">Glycosyltransferase</keyword>
<name>A0AAE1DKW1_9GAST</name>
<evidence type="ECO:0000256" key="8">
    <source>
        <dbReference type="ARBA" id="ARBA00022989"/>
    </source>
</evidence>
<evidence type="ECO:0000256" key="11">
    <source>
        <dbReference type="SAM" id="Phobius"/>
    </source>
</evidence>
<keyword evidence="15" id="KW-1185">Reference proteome</keyword>
<evidence type="ECO:0000313" key="15">
    <source>
        <dbReference type="Proteomes" id="UP001283361"/>
    </source>
</evidence>
<evidence type="ECO:0000259" key="12">
    <source>
        <dbReference type="Pfam" id="PF02709"/>
    </source>
</evidence>
<dbReference type="PANTHER" id="PTHR19300:SF57">
    <property type="entry name" value="BETA-1,4-N-ACETYLGALACTOSAMINYLTRANSFERASE"/>
    <property type="match status" value="1"/>
</dbReference>
<dbReference type="Proteomes" id="UP001283361">
    <property type="component" value="Unassembled WGS sequence"/>
</dbReference>
<dbReference type="GO" id="GO:0005975">
    <property type="term" value="P:carbohydrate metabolic process"/>
    <property type="evidence" value="ECO:0007669"/>
    <property type="project" value="InterPro"/>
</dbReference>
<dbReference type="PANTHER" id="PTHR19300">
    <property type="entry name" value="BETA-1,4-GALACTOSYLTRANSFERASE"/>
    <property type="match status" value="1"/>
</dbReference>